<keyword evidence="5 6" id="KW-0472">Membrane</keyword>
<dbReference type="PANTHER" id="PTHR23502:SF132">
    <property type="entry name" value="POLYAMINE TRANSPORTER 2-RELATED"/>
    <property type="match status" value="1"/>
</dbReference>
<dbReference type="PROSITE" id="PS50850">
    <property type="entry name" value="MFS"/>
    <property type="match status" value="1"/>
</dbReference>
<sequence>MPNAMPRTEFIALMAMLAATVALSIDAMLPALPQIAQELTPDDINKAQLILTSFVLGMGLGTFLTGPLSDTFGRKPVMLWGAVLYTICAFIASKAQSLEVLLIARVFQGVGAAGPRVVAMAVVRDLYMGRGMAQIVSFIMIIFTLVPAIAPLLGSFVIDAYSWRAVFYGFMGFSVISALWLGLRLPETLPPERRRPFRLHALRAAVAEMFVHPVVRLSIAVQGLCFAMLFSMLSSVQQIYDITFGRADTFAIWFGVVAVVAGSSGFLNANLVMRLGMMFLVRAMLIAQVGFSALMILAGYAAMAGHLSDTVFFGCFVVWQITVFFQAGMTLGNLAAIAQEPMGHIAGMAASVIGSVATVVGVTLAIPVGLMFDGTPIPLAAAIFLEATLALWLMRLMMQADAQLSPAQ</sequence>
<dbReference type="Gene3D" id="1.20.1720.10">
    <property type="entry name" value="Multidrug resistance protein D"/>
    <property type="match status" value="1"/>
</dbReference>
<dbReference type="SUPFAM" id="SSF103473">
    <property type="entry name" value="MFS general substrate transporter"/>
    <property type="match status" value="1"/>
</dbReference>
<dbReference type="InterPro" id="IPR011701">
    <property type="entry name" value="MFS"/>
</dbReference>
<evidence type="ECO:0000256" key="4">
    <source>
        <dbReference type="ARBA" id="ARBA00022989"/>
    </source>
</evidence>
<evidence type="ECO:0000256" key="1">
    <source>
        <dbReference type="ARBA" id="ARBA00004141"/>
    </source>
</evidence>
<feature type="transmembrane region" description="Helical" evidence="6">
    <location>
        <begin position="77"/>
        <end position="96"/>
    </location>
</feature>
<feature type="transmembrane region" description="Helical" evidence="6">
    <location>
        <begin position="165"/>
        <end position="183"/>
    </location>
</feature>
<name>A0ABQ1KHB8_9RHOB</name>
<reference evidence="9" key="1">
    <citation type="journal article" date="2019" name="Int. J. Syst. Evol. Microbiol.">
        <title>The Global Catalogue of Microorganisms (GCM) 10K type strain sequencing project: providing services to taxonomists for standard genome sequencing and annotation.</title>
        <authorList>
            <consortium name="The Broad Institute Genomics Platform"/>
            <consortium name="The Broad Institute Genome Sequencing Center for Infectious Disease"/>
            <person name="Wu L."/>
            <person name="Ma J."/>
        </authorList>
    </citation>
    <scope>NUCLEOTIDE SEQUENCE [LARGE SCALE GENOMIC DNA]</scope>
    <source>
        <strain evidence="9">CGMCC 1.12478</strain>
    </source>
</reference>
<dbReference type="InterPro" id="IPR020846">
    <property type="entry name" value="MFS_dom"/>
</dbReference>
<dbReference type="RefSeq" id="WP_229747703.1">
    <property type="nucleotide sequence ID" value="NZ_BMFC01000002.1"/>
</dbReference>
<comment type="subcellular location">
    <subcellularLocation>
        <location evidence="1">Membrane</location>
        <topology evidence="1">Multi-pass membrane protein</topology>
    </subcellularLocation>
</comment>
<protein>
    <submittedName>
        <fullName evidence="8">MFS transporter</fullName>
    </submittedName>
</protein>
<gene>
    <name evidence="8" type="ORF">GCM10011363_13840</name>
</gene>
<feature type="transmembrane region" description="Helical" evidence="6">
    <location>
        <begin position="348"/>
        <end position="370"/>
    </location>
</feature>
<feature type="transmembrane region" description="Helical" evidence="6">
    <location>
        <begin position="376"/>
        <end position="394"/>
    </location>
</feature>
<evidence type="ECO:0000313" key="9">
    <source>
        <dbReference type="Proteomes" id="UP000645462"/>
    </source>
</evidence>
<dbReference type="EMBL" id="BMFC01000002">
    <property type="protein sequence ID" value="GGB98441.1"/>
    <property type="molecule type" value="Genomic_DNA"/>
</dbReference>
<feature type="transmembrane region" description="Helical" evidence="6">
    <location>
        <begin position="283"/>
        <end position="305"/>
    </location>
</feature>
<evidence type="ECO:0000313" key="8">
    <source>
        <dbReference type="EMBL" id="GGB98441.1"/>
    </source>
</evidence>
<keyword evidence="2" id="KW-0813">Transport</keyword>
<feature type="transmembrane region" description="Helical" evidence="6">
    <location>
        <begin position="135"/>
        <end position="153"/>
    </location>
</feature>
<dbReference type="InterPro" id="IPR036259">
    <property type="entry name" value="MFS_trans_sf"/>
</dbReference>
<keyword evidence="4 6" id="KW-1133">Transmembrane helix</keyword>
<keyword evidence="9" id="KW-1185">Reference proteome</keyword>
<dbReference type="Pfam" id="PF07690">
    <property type="entry name" value="MFS_1"/>
    <property type="match status" value="1"/>
</dbReference>
<organism evidence="8 9">
    <name type="scientific">Marivita lacus</name>
    <dbReference type="NCBI Taxonomy" id="1323742"/>
    <lineage>
        <taxon>Bacteria</taxon>
        <taxon>Pseudomonadati</taxon>
        <taxon>Pseudomonadota</taxon>
        <taxon>Alphaproteobacteria</taxon>
        <taxon>Rhodobacterales</taxon>
        <taxon>Roseobacteraceae</taxon>
        <taxon>Marivita</taxon>
    </lineage>
</organism>
<evidence type="ECO:0000256" key="3">
    <source>
        <dbReference type="ARBA" id="ARBA00022692"/>
    </source>
</evidence>
<evidence type="ECO:0000256" key="6">
    <source>
        <dbReference type="SAM" id="Phobius"/>
    </source>
</evidence>
<feature type="transmembrane region" description="Helical" evidence="6">
    <location>
        <begin position="204"/>
        <end position="230"/>
    </location>
</feature>
<proteinExistence type="predicted"/>
<dbReference type="Proteomes" id="UP000645462">
    <property type="component" value="Unassembled WGS sequence"/>
</dbReference>
<accession>A0ABQ1KHB8</accession>
<evidence type="ECO:0000259" key="7">
    <source>
        <dbReference type="PROSITE" id="PS50850"/>
    </source>
</evidence>
<feature type="domain" description="Major facilitator superfamily (MFS) profile" evidence="7">
    <location>
        <begin position="10"/>
        <end position="399"/>
    </location>
</feature>
<dbReference type="CDD" id="cd17320">
    <property type="entry name" value="MFS_MdfA_MDR_like"/>
    <property type="match status" value="1"/>
</dbReference>
<feature type="transmembrane region" description="Helical" evidence="6">
    <location>
        <begin position="250"/>
        <end position="271"/>
    </location>
</feature>
<comment type="caution">
    <text evidence="8">The sequence shown here is derived from an EMBL/GenBank/DDBJ whole genome shotgun (WGS) entry which is preliminary data.</text>
</comment>
<evidence type="ECO:0000256" key="2">
    <source>
        <dbReference type="ARBA" id="ARBA00022448"/>
    </source>
</evidence>
<keyword evidence="3 6" id="KW-0812">Transmembrane</keyword>
<dbReference type="PANTHER" id="PTHR23502">
    <property type="entry name" value="MAJOR FACILITATOR SUPERFAMILY"/>
    <property type="match status" value="1"/>
</dbReference>
<feature type="transmembrane region" description="Helical" evidence="6">
    <location>
        <begin position="47"/>
        <end position="65"/>
    </location>
</feature>
<evidence type="ECO:0000256" key="5">
    <source>
        <dbReference type="ARBA" id="ARBA00023136"/>
    </source>
</evidence>
<feature type="transmembrane region" description="Helical" evidence="6">
    <location>
        <begin position="311"/>
        <end position="336"/>
    </location>
</feature>